<dbReference type="PANTHER" id="PTHR37463">
    <property type="entry name" value="GSL3115 PROTEIN"/>
    <property type="match status" value="1"/>
</dbReference>
<feature type="region of interest" description="Disordered" evidence="1">
    <location>
        <begin position="47"/>
        <end position="70"/>
    </location>
</feature>
<dbReference type="PANTHER" id="PTHR37463:SF1">
    <property type="entry name" value="DUF2256 DOMAIN-CONTAINING PROTEIN"/>
    <property type="match status" value="1"/>
</dbReference>
<dbReference type="RefSeq" id="WP_097280247.1">
    <property type="nucleotide sequence ID" value="NZ_OCNJ01000007.1"/>
</dbReference>
<evidence type="ECO:0000313" key="2">
    <source>
        <dbReference type="EMBL" id="SOD97964.1"/>
    </source>
</evidence>
<protein>
    <recommendedName>
        <fullName evidence="4">DUF2256 domain-containing protein</fullName>
    </recommendedName>
</protein>
<reference evidence="2 3" key="1">
    <citation type="submission" date="2017-09" db="EMBL/GenBank/DDBJ databases">
        <authorList>
            <person name="Ehlers B."/>
            <person name="Leendertz F.H."/>
        </authorList>
    </citation>
    <scope>NUCLEOTIDE SEQUENCE [LARGE SCALE GENOMIC DNA]</scope>
    <source>
        <strain evidence="2 3">USBA 140</strain>
    </source>
</reference>
<accession>A0A286GSM5</accession>
<evidence type="ECO:0008006" key="4">
    <source>
        <dbReference type="Google" id="ProtNLM"/>
    </source>
</evidence>
<keyword evidence="3" id="KW-1185">Reference proteome</keyword>
<dbReference type="Pfam" id="PF10013">
    <property type="entry name" value="DUF2256"/>
    <property type="match status" value="1"/>
</dbReference>
<name>A0A286GSM5_9PROT</name>
<dbReference type="Proteomes" id="UP000219621">
    <property type="component" value="Unassembled WGS sequence"/>
</dbReference>
<evidence type="ECO:0000256" key="1">
    <source>
        <dbReference type="SAM" id="MobiDB-lite"/>
    </source>
</evidence>
<dbReference type="InterPro" id="IPR017136">
    <property type="entry name" value="UCP037205"/>
</dbReference>
<proteinExistence type="predicted"/>
<dbReference type="EMBL" id="OCNJ01000007">
    <property type="protein sequence ID" value="SOD97964.1"/>
    <property type="molecule type" value="Genomic_DNA"/>
</dbReference>
<gene>
    <name evidence="2" type="ORF">SAMN05421508_107142</name>
</gene>
<organism evidence="2 3">
    <name type="scientific">Caenispirillum bisanense</name>
    <dbReference type="NCBI Taxonomy" id="414052"/>
    <lineage>
        <taxon>Bacteria</taxon>
        <taxon>Pseudomonadati</taxon>
        <taxon>Pseudomonadota</taxon>
        <taxon>Alphaproteobacteria</taxon>
        <taxon>Rhodospirillales</taxon>
        <taxon>Novispirillaceae</taxon>
        <taxon>Caenispirillum</taxon>
    </lineage>
</organism>
<evidence type="ECO:0000313" key="3">
    <source>
        <dbReference type="Proteomes" id="UP000219621"/>
    </source>
</evidence>
<dbReference type="OrthoDB" id="27194at2"/>
<feature type="compositionally biased region" description="Low complexity" evidence="1">
    <location>
        <begin position="48"/>
        <end position="70"/>
    </location>
</feature>
<sequence>MAHAKPHLPMKTCPACGRPFAWRRKWALVWAEVVWCSERCRRDRKRVGAAAGGPAVSPAVAAAAASPRRP</sequence>
<dbReference type="AlphaFoldDB" id="A0A286GSM5"/>